<dbReference type="AlphaFoldDB" id="A0A8H4IQ50"/>
<evidence type="ECO:0000256" key="1">
    <source>
        <dbReference type="ARBA" id="ARBA00022741"/>
    </source>
</evidence>
<name>A0A8H4IQ50_9PEZI</name>
<organism evidence="4 5">
    <name type="scientific">Botryosphaeria dothidea</name>
    <dbReference type="NCBI Taxonomy" id="55169"/>
    <lineage>
        <taxon>Eukaryota</taxon>
        <taxon>Fungi</taxon>
        <taxon>Dikarya</taxon>
        <taxon>Ascomycota</taxon>
        <taxon>Pezizomycotina</taxon>
        <taxon>Dothideomycetes</taxon>
        <taxon>Dothideomycetes incertae sedis</taxon>
        <taxon>Botryosphaeriales</taxon>
        <taxon>Botryosphaeriaceae</taxon>
        <taxon>Botryosphaeria</taxon>
    </lineage>
</organism>
<gene>
    <name evidence="4" type="ORF">GTA08_BOTSDO08339</name>
</gene>
<evidence type="ECO:0000256" key="2">
    <source>
        <dbReference type="ARBA" id="ARBA00022840"/>
    </source>
</evidence>
<reference evidence="4" key="1">
    <citation type="submission" date="2020-04" db="EMBL/GenBank/DDBJ databases">
        <title>Genome Assembly and Annotation of Botryosphaeria dothidea sdau 11-99, a Latent Pathogen of Apple Fruit Ring Rot in China.</title>
        <authorList>
            <person name="Yu C."/>
            <person name="Diao Y."/>
            <person name="Lu Q."/>
            <person name="Zhao J."/>
            <person name="Cui S."/>
            <person name="Peng C."/>
            <person name="He B."/>
            <person name="Liu H."/>
        </authorList>
    </citation>
    <scope>NUCLEOTIDE SEQUENCE [LARGE SCALE GENOMIC DNA]</scope>
    <source>
        <strain evidence="4">Sdau11-99</strain>
    </source>
</reference>
<dbReference type="OrthoDB" id="3885270at2759"/>
<dbReference type="Pfam" id="PF00012">
    <property type="entry name" value="HSP70"/>
    <property type="match status" value="1"/>
</dbReference>
<dbReference type="Proteomes" id="UP000572817">
    <property type="component" value="Unassembled WGS sequence"/>
</dbReference>
<protein>
    <submittedName>
        <fullName evidence="4">Heat shock protein 70</fullName>
    </submittedName>
</protein>
<proteinExistence type="predicted"/>
<feature type="chain" id="PRO_5034408026" evidence="3">
    <location>
        <begin position="31"/>
        <end position="341"/>
    </location>
</feature>
<feature type="signal peptide" evidence="3">
    <location>
        <begin position="1"/>
        <end position="30"/>
    </location>
</feature>
<comment type="caution">
    <text evidence="4">The sequence shown here is derived from an EMBL/GenBank/DDBJ whole genome shotgun (WGS) entry which is preliminary data.</text>
</comment>
<keyword evidence="3" id="KW-0732">Signal</keyword>
<sequence>MFTRSRSARVPWSWALLLCSLLSFCTCIAAQEPPQRRLVPGVGFNLAHDYGTASVHHANSTVAHIVKIEGSPAYKQFMRGHSAASPQPQSALCPRLIASIPLLDAICQPSQLPSSGADAAKPMIRALKASVEAYLGTTFCFADVAIPATLSADQNAAICDALAADGLQTALPNPINAALAAAVANGIESDDERVLLAVDYSRSGLAAMLLTQELGVFDELRHDAWPELGDDFAPLDPRHWDLVRATLANFLRESDRSAGVDDLVSYGDRAEERQFREALRDVLGRTQGQAEGAMFDPIFASAAGVADASFNVMDDPGFSKKPFWGCRWRSALYRDSSEAEL</sequence>
<dbReference type="GO" id="GO:0140662">
    <property type="term" value="F:ATP-dependent protein folding chaperone"/>
    <property type="evidence" value="ECO:0007669"/>
    <property type="project" value="InterPro"/>
</dbReference>
<keyword evidence="4" id="KW-0346">Stress response</keyword>
<evidence type="ECO:0000313" key="4">
    <source>
        <dbReference type="EMBL" id="KAF4304354.1"/>
    </source>
</evidence>
<dbReference type="GO" id="GO:0005524">
    <property type="term" value="F:ATP binding"/>
    <property type="evidence" value="ECO:0007669"/>
    <property type="project" value="UniProtKB-KW"/>
</dbReference>
<keyword evidence="2" id="KW-0067">ATP-binding</keyword>
<keyword evidence="5" id="KW-1185">Reference proteome</keyword>
<evidence type="ECO:0000313" key="5">
    <source>
        <dbReference type="Proteomes" id="UP000572817"/>
    </source>
</evidence>
<keyword evidence="1" id="KW-0547">Nucleotide-binding</keyword>
<dbReference type="Gene3D" id="3.30.420.40">
    <property type="match status" value="2"/>
</dbReference>
<evidence type="ECO:0000256" key="3">
    <source>
        <dbReference type="SAM" id="SignalP"/>
    </source>
</evidence>
<dbReference type="InterPro" id="IPR013126">
    <property type="entry name" value="Hsp_70_fam"/>
</dbReference>
<dbReference type="EMBL" id="WWBZ02000051">
    <property type="protein sequence ID" value="KAF4304354.1"/>
    <property type="molecule type" value="Genomic_DNA"/>
</dbReference>
<accession>A0A8H4IQ50</accession>